<dbReference type="PROSITE" id="PS00028">
    <property type="entry name" value="ZINC_FINGER_C2H2_1"/>
    <property type="match status" value="1"/>
</dbReference>
<reference evidence="2" key="1">
    <citation type="submission" date="2020-04" db="EMBL/GenBank/DDBJ databases">
        <authorList>
            <person name="Alioto T."/>
            <person name="Alioto T."/>
            <person name="Gomez Garrido J."/>
        </authorList>
    </citation>
    <scope>NUCLEOTIDE SEQUENCE</scope>
    <source>
        <strain evidence="2">A484AB</strain>
    </source>
</reference>
<dbReference type="PANTHER" id="PTHR33845:SF1">
    <property type="entry name" value="C2H2-TYPE DOMAIN-CONTAINING PROTEIN"/>
    <property type="match status" value="1"/>
</dbReference>
<sequence length="573" mass="64587">MDFADPQGGKGTCDRKAATIKPHMKIFHDEGNNIESASDMKTAILSSGGVPAVNVAVSGPPDDSEFSKVEIKGVSFYTNVEYTRGGFKVWKAYNIGKGKVIPRNKFSISSFSVPQVTNLDIGSQESQSEFLTVKSKKKSEKEEDDLHSESLPVSREDIVDDQNESHLFSCPEPGCIKRYQRFHSLQRHLDCGKHKRELEQETIFDRAAIGYAERLDKQSGCVPELQAFQNAKSPRQHVLSMGWAPKSAQTKRTRFNEKQKNYMTTKFNIRETTGFKANPADVAKAMMTTKDDNGDRMFTSEEFVTTQQVSSYFSHLASKKRLPNAQDDDDALAAENETDLQDLQELVVQETVAIKQLEEELEEYCLSEPHSRIISTSIDVFVPNSVLTRPTTILKIYYQSMNRIPKYAVVASTSICVIRHSTANNKYMETRCLMHRRLTIGGSPWLKNYIDFNTKKRRIGEEKDCWDNSDYPKDSPYYSAHNKKVIGKFKDEAAGVPVIEFVGLRSKMYSYVKESGGGGMTAKGVKKTGCTCSKDGIQNYRSLHKKTFNLTQFSVYSTLSSETKNSTNQRTNN</sequence>
<evidence type="ECO:0000256" key="1">
    <source>
        <dbReference type="SAM" id="MobiDB-lite"/>
    </source>
</evidence>
<keyword evidence="3" id="KW-1185">Reference proteome</keyword>
<dbReference type="PANTHER" id="PTHR33845">
    <property type="entry name" value="C2H2-TYPE DOMAIN-CONTAINING PROTEIN"/>
    <property type="match status" value="1"/>
</dbReference>
<gene>
    <name evidence="2" type="ORF">PACLA_8A029048</name>
</gene>
<dbReference type="Proteomes" id="UP001152795">
    <property type="component" value="Unassembled WGS sequence"/>
</dbReference>
<evidence type="ECO:0000313" key="3">
    <source>
        <dbReference type="Proteomes" id="UP001152795"/>
    </source>
</evidence>
<comment type="caution">
    <text evidence="2">The sequence shown here is derived from an EMBL/GenBank/DDBJ whole genome shotgun (WGS) entry which is preliminary data.</text>
</comment>
<protein>
    <submittedName>
        <fullName evidence="2">PREDICTED: uncharacterized protein LOC107336424</fullName>
    </submittedName>
</protein>
<organism evidence="2 3">
    <name type="scientific">Paramuricea clavata</name>
    <name type="common">Red gorgonian</name>
    <name type="synonym">Violescent sea-whip</name>
    <dbReference type="NCBI Taxonomy" id="317549"/>
    <lineage>
        <taxon>Eukaryota</taxon>
        <taxon>Metazoa</taxon>
        <taxon>Cnidaria</taxon>
        <taxon>Anthozoa</taxon>
        <taxon>Octocorallia</taxon>
        <taxon>Malacalcyonacea</taxon>
        <taxon>Plexauridae</taxon>
        <taxon>Paramuricea</taxon>
    </lineage>
</organism>
<dbReference type="InterPro" id="IPR013087">
    <property type="entry name" value="Znf_C2H2_type"/>
</dbReference>
<dbReference type="EMBL" id="CACRXK020000915">
    <property type="protein sequence ID" value="CAB3985747.1"/>
    <property type="molecule type" value="Genomic_DNA"/>
</dbReference>
<feature type="region of interest" description="Disordered" evidence="1">
    <location>
        <begin position="130"/>
        <end position="156"/>
    </location>
</feature>
<accession>A0A6S7GCM6</accession>
<evidence type="ECO:0000313" key="2">
    <source>
        <dbReference type="EMBL" id="CAB3985747.1"/>
    </source>
</evidence>
<dbReference type="OrthoDB" id="5974944at2759"/>
<dbReference type="AlphaFoldDB" id="A0A6S7GCM6"/>
<name>A0A6S7GCM6_PARCT</name>
<proteinExistence type="predicted"/>